<feature type="compositionally biased region" description="Basic and acidic residues" evidence="11">
    <location>
        <begin position="806"/>
        <end position="848"/>
    </location>
</feature>
<dbReference type="GO" id="GO:0005685">
    <property type="term" value="C:U1 snRNP"/>
    <property type="evidence" value="ECO:0007669"/>
    <property type="project" value="TreeGrafter"/>
</dbReference>
<feature type="region of interest" description="Disordered" evidence="11">
    <location>
        <begin position="1466"/>
        <end position="1499"/>
    </location>
</feature>
<evidence type="ECO:0000313" key="14">
    <source>
        <dbReference type="Proteomes" id="UP000266841"/>
    </source>
</evidence>
<feature type="region of interest" description="Disordered" evidence="11">
    <location>
        <begin position="1"/>
        <end position="28"/>
    </location>
</feature>
<gene>
    <name evidence="13" type="ORF">THAOC_03454</name>
</gene>
<dbReference type="GO" id="GO:0005682">
    <property type="term" value="C:U5 snRNP"/>
    <property type="evidence" value="ECO:0007669"/>
    <property type="project" value="TreeGrafter"/>
</dbReference>
<dbReference type="CDD" id="cd01717">
    <property type="entry name" value="Sm_B"/>
    <property type="match status" value="1"/>
</dbReference>
<feature type="region of interest" description="Disordered" evidence="11">
    <location>
        <begin position="1219"/>
        <end position="1262"/>
    </location>
</feature>
<feature type="region of interest" description="Disordered" evidence="11">
    <location>
        <begin position="903"/>
        <end position="933"/>
    </location>
</feature>
<keyword evidence="7" id="KW-0508">mRNA splicing</keyword>
<evidence type="ECO:0000256" key="4">
    <source>
        <dbReference type="ARBA" id="ARBA00022490"/>
    </source>
</evidence>
<feature type="compositionally biased region" description="Low complexity" evidence="11">
    <location>
        <begin position="438"/>
        <end position="456"/>
    </location>
</feature>
<sequence>MMEPPKQRAPRARSVTITTGDREPRRTSDWPNIVSGSHGCLVACGERAGCPPGLAALAQLAKLKIHRHRVVALLKMLRNLEQRLQGSGFDLCHPVHTAWYNRVIQNEGLVESGALRTLPEPPLSLQDDGDADNGERRGNRSVPPPSNAVLIGNTKSVWPSFVSWLADRVEEEDRVEDVPYSTRVRSMNIVKKQYPGQYKKFAAATMTMPAGLHHTSYSGRMRQKFANKHHRPSSSDGKSPLEGKRNVASAAAKRRYHCYDCNRDSFLVSMQRVANTTGQYWHDEDGTKLCVHPVYGTWTAFRVLAVFGADRDLSGNSGGSAIPPAPPPCPCPVREEELKEARAIFDYALEMNLSDRGGGGNYGATSDQSWAELCTLLHGKVCRGSVWDEVPESMKPWIELRNAISVGRNDWKYDDAQLLYHYTKDPDILMSEGFSRIGSPPSSFGTPPRPSSTSPPAGVEPDGALAYPPRPPPRLPPALPRAGPRQLELHARLEEAGHRPDLVVGLARDGPPVARAAEDRVVRRPERSLAAADRAVAEVRDERRGDVDRSPVVVLVVVVAVPAVPADVRRAGLRAAGQQDEPPEQRVELSVRRPPGGTTGSHETPHEARQDGQVGVTVVRRKPPQRPPQYRAGRRAWLESRRLHPGGYLGPAQPEAGRGVPRLARRPSRRRTCRRAARAASSPSRRRRATSGVPGAVPVEEGADPRPEEPGALRVHPRGGHRLERLVDEGQGRVGPNRARPLPGRPVLATLAAFAAAVLLVGGHEEARPFRAIPVPHALVRVGYPRDPPLGAVPEVVRDGVHDEPLEGARAGEHPTRLDEPQAERHAVVPHRSDRVRVDDPGREEARRQPARGGGSRLLVAFVPRWTALRQSQLQYLPPPPQLLDVVQLEGEVLDPHVRTRPAVDAESPLEEDPGVGYAAPRDPGRGPARLTPVRPVVGRVSEVLERRRLDPKAVAPGMALESLGVDPAEHVRRPVTLGELGVVQDELEGVVKPLQGALVDEVDVRDDVRVARAGGAVGGAPRPPAVAVCGRLIVLLPPPAPLLPQLGQDALLPQLPQALQRDLVLDVPEVVRHPRPGPAVEEVLRLPPPVDDGPDLAGAEDVPVAQVEEGRDHPLEEGLDLLRHLVVCSGLRDHTFEWLSREGNCQFRVATFIFTKFARDLELIEARAAAPARLAQSRALFDMRPGLEGNREDRKNRHHGTMTSRVHFFSDRRRCCSSNGISPPFTPRTHSNPTQPRHTTDDPSPPPTPPTLGRGQPSGKGSKLLRYVEHRLRISLADGRTIVGTFLAFDKHLNLVLVDAEEFRTLKSSRAAILEERVEKRSLGLIILRGENVVSMAVEGPPPPKVGAQSKGGPGMARGVGRGQMPPSGMPPGMPPGGPAMGLGAAPVHGVGGMGVPPPGMPPPGMGRGMPPPTPSSTSRSLSRAYPHTSPVQMSKDERPPHAPTTAAPVFAPPLSPHLATINTAFGLPTPSPPNQTTRGKSNSDTTTHIPKRYSRLPPHPILPRIGKQWAQFINLFIEYLNCAIVQSVRSESAHSSAYLRQQKSSAFLQAPDLCTVWTHQPTSFP</sequence>
<feature type="compositionally biased region" description="Pro residues" evidence="11">
    <location>
        <begin position="468"/>
        <end position="479"/>
    </location>
</feature>
<keyword evidence="6" id="KW-0694">RNA-binding</keyword>
<dbReference type="Pfam" id="PF01423">
    <property type="entry name" value="LSM"/>
    <property type="match status" value="1"/>
</dbReference>
<comment type="caution">
    <text evidence="13">The sequence shown here is derived from an EMBL/GenBank/DDBJ whole genome shotgun (WGS) entry which is preliminary data.</text>
</comment>
<dbReference type="Gene3D" id="2.30.30.100">
    <property type="match status" value="1"/>
</dbReference>
<evidence type="ECO:0000313" key="13">
    <source>
        <dbReference type="EMBL" id="EJK74845.1"/>
    </source>
</evidence>
<dbReference type="SMART" id="SM00651">
    <property type="entry name" value="Sm"/>
    <property type="match status" value="1"/>
</dbReference>
<protein>
    <recommendedName>
        <fullName evidence="10">Sm protein B</fullName>
    </recommendedName>
</protein>
<dbReference type="PROSITE" id="PS52002">
    <property type="entry name" value="SM"/>
    <property type="match status" value="1"/>
</dbReference>
<dbReference type="GO" id="GO:0005737">
    <property type="term" value="C:cytoplasm"/>
    <property type="evidence" value="ECO:0007669"/>
    <property type="project" value="UniProtKB-SubCell"/>
</dbReference>
<feature type="region of interest" description="Disordered" evidence="11">
    <location>
        <begin position="1401"/>
        <end position="1447"/>
    </location>
</feature>
<dbReference type="SUPFAM" id="SSF50182">
    <property type="entry name" value="Sm-like ribonucleoproteins"/>
    <property type="match status" value="1"/>
</dbReference>
<dbReference type="eggNOG" id="KOG3168">
    <property type="taxonomic scope" value="Eukaryota"/>
</dbReference>
<evidence type="ECO:0000256" key="10">
    <source>
        <dbReference type="ARBA" id="ARBA00041355"/>
    </source>
</evidence>
<evidence type="ECO:0000256" key="11">
    <source>
        <dbReference type="SAM" id="MobiDB-lite"/>
    </source>
</evidence>
<evidence type="ECO:0000256" key="3">
    <source>
        <dbReference type="ARBA" id="ARBA00009123"/>
    </source>
</evidence>
<feature type="compositionally biased region" description="Pro residues" evidence="11">
    <location>
        <begin position="1401"/>
        <end position="1416"/>
    </location>
</feature>
<keyword evidence="14" id="KW-1185">Reference proteome</keyword>
<dbReference type="PANTHER" id="PTHR10701">
    <property type="entry name" value="SMALL NUCLEAR RIBONUCLEOPROTEIN-ASSOCIATED PROTEIN B AND N"/>
    <property type="match status" value="1"/>
</dbReference>
<evidence type="ECO:0000256" key="6">
    <source>
        <dbReference type="ARBA" id="ARBA00022884"/>
    </source>
</evidence>
<evidence type="ECO:0000256" key="2">
    <source>
        <dbReference type="ARBA" id="ARBA00004496"/>
    </source>
</evidence>
<dbReference type="OrthoDB" id="2020720at2759"/>
<feature type="compositionally biased region" description="Gly residues" evidence="11">
    <location>
        <begin position="1351"/>
        <end position="1363"/>
    </location>
</feature>
<dbReference type="GO" id="GO:0070990">
    <property type="term" value="F:snRNP binding"/>
    <property type="evidence" value="ECO:0007669"/>
    <property type="project" value="TreeGrafter"/>
</dbReference>
<keyword evidence="5" id="KW-0507">mRNA processing</keyword>
<dbReference type="GO" id="GO:0000398">
    <property type="term" value="P:mRNA splicing, via spliceosome"/>
    <property type="evidence" value="ECO:0007669"/>
    <property type="project" value="TreeGrafter"/>
</dbReference>
<proteinExistence type="inferred from homology"/>
<evidence type="ECO:0000256" key="9">
    <source>
        <dbReference type="ARBA" id="ARBA00023274"/>
    </source>
</evidence>
<dbReference type="Proteomes" id="UP000266841">
    <property type="component" value="Unassembled WGS sequence"/>
</dbReference>
<feature type="compositionally biased region" description="Polar residues" evidence="11">
    <location>
        <begin position="1476"/>
        <end position="1490"/>
    </location>
</feature>
<dbReference type="GO" id="GO:0071013">
    <property type="term" value="C:catalytic step 2 spliceosome"/>
    <property type="evidence" value="ECO:0007669"/>
    <property type="project" value="TreeGrafter"/>
</dbReference>
<reference evidence="13 14" key="1">
    <citation type="journal article" date="2012" name="Genome Biol.">
        <title>Genome and low-iron response of an oceanic diatom adapted to chronic iron limitation.</title>
        <authorList>
            <person name="Lommer M."/>
            <person name="Specht M."/>
            <person name="Roy A.S."/>
            <person name="Kraemer L."/>
            <person name="Andreson R."/>
            <person name="Gutowska M.A."/>
            <person name="Wolf J."/>
            <person name="Bergner S.V."/>
            <person name="Schilhabel M.B."/>
            <person name="Klostermeier U.C."/>
            <person name="Beiko R.G."/>
            <person name="Rosenstiel P."/>
            <person name="Hippler M."/>
            <person name="Laroche J."/>
        </authorList>
    </citation>
    <scope>NUCLEOTIDE SEQUENCE [LARGE SCALE GENOMIC DNA]</scope>
    <source>
        <strain evidence="13 14">CCMP1005</strain>
    </source>
</reference>
<evidence type="ECO:0000256" key="5">
    <source>
        <dbReference type="ARBA" id="ARBA00022664"/>
    </source>
</evidence>
<dbReference type="PANTHER" id="PTHR10701:SF0">
    <property type="entry name" value="SMALL NUCLEAR RIBONUCLEOPROTEIN-ASSOCIATED PROTEIN B"/>
    <property type="match status" value="1"/>
</dbReference>
<keyword evidence="4" id="KW-0963">Cytoplasm</keyword>
<dbReference type="GO" id="GO:0003723">
    <property type="term" value="F:RNA binding"/>
    <property type="evidence" value="ECO:0007669"/>
    <property type="project" value="UniProtKB-KW"/>
</dbReference>
<organism evidence="13 14">
    <name type="scientific">Thalassiosira oceanica</name>
    <name type="common">Marine diatom</name>
    <dbReference type="NCBI Taxonomy" id="159749"/>
    <lineage>
        <taxon>Eukaryota</taxon>
        <taxon>Sar</taxon>
        <taxon>Stramenopiles</taxon>
        <taxon>Ochrophyta</taxon>
        <taxon>Bacillariophyta</taxon>
        <taxon>Coscinodiscophyceae</taxon>
        <taxon>Thalassiosirophycidae</taxon>
        <taxon>Thalassiosirales</taxon>
        <taxon>Thalassiosiraceae</taxon>
        <taxon>Thalassiosira</taxon>
    </lineage>
</organism>
<keyword evidence="9" id="KW-0687">Ribonucleoprotein</keyword>
<feature type="region of interest" description="Disordered" evidence="11">
    <location>
        <begin position="1343"/>
        <end position="1376"/>
    </location>
</feature>
<dbReference type="InterPro" id="IPR010920">
    <property type="entry name" value="LSM_dom_sf"/>
</dbReference>
<evidence type="ECO:0000256" key="8">
    <source>
        <dbReference type="ARBA" id="ARBA00023242"/>
    </source>
</evidence>
<name>K0TBG9_THAOC</name>
<feature type="region of interest" description="Disordered" evidence="11">
    <location>
        <begin position="574"/>
        <end position="742"/>
    </location>
</feature>
<dbReference type="InterPro" id="IPR001163">
    <property type="entry name" value="Sm_dom_euk/arc"/>
</dbReference>
<accession>K0TBG9</accession>
<feature type="region of interest" description="Disordered" evidence="11">
    <location>
        <begin position="806"/>
        <end position="854"/>
    </location>
</feature>
<dbReference type="GO" id="GO:0005687">
    <property type="term" value="C:U4 snRNP"/>
    <property type="evidence" value="ECO:0007669"/>
    <property type="project" value="TreeGrafter"/>
</dbReference>
<feature type="compositionally biased region" description="Basic and acidic residues" evidence="11">
    <location>
        <begin position="721"/>
        <end position="731"/>
    </location>
</feature>
<feature type="domain" description="Sm" evidence="12">
    <location>
        <begin position="1260"/>
        <end position="1343"/>
    </location>
</feature>
<dbReference type="InterPro" id="IPR050914">
    <property type="entry name" value="snRNP_SmB/NAA38-like"/>
</dbReference>
<feature type="compositionally biased region" description="Basic residues" evidence="11">
    <location>
        <begin position="663"/>
        <end position="677"/>
    </location>
</feature>
<dbReference type="GO" id="GO:0071004">
    <property type="term" value="C:U2-type prespliceosome"/>
    <property type="evidence" value="ECO:0007669"/>
    <property type="project" value="TreeGrafter"/>
</dbReference>
<evidence type="ECO:0000259" key="12">
    <source>
        <dbReference type="PROSITE" id="PS52002"/>
    </source>
</evidence>
<dbReference type="GO" id="GO:0046540">
    <property type="term" value="C:U4/U6 x U5 tri-snRNP complex"/>
    <property type="evidence" value="ECO:0007669"/>
    <property type="project" value="TreeGrafter"/>
</dbReference>
<dbReference type="EMBL" id="AGNL01003325">
    <property type="protein sequence ID" value="EJK74845.1"/>
    <property type="molecule type" value="Genomic_DNA"/>
</dbReference>
<feature type="region of interest" description="Disordered" evidence="11">
    <location>
        <begin position="116"/>
        <end position="148"/>
    </location>
</feature>
<dbReference type="GO" id="GO:0005686">
    <property type="term" value="C:U2 snRNP"/>
    <property type="evidence" value="ECO:0007669"/>
    <property type="project" value="TreeGrafter"/>
</dbReference>
<evidence type="ECO:0000256" key="1">
    <source>
        <dbReference type="ARBA" id="ARBA00004123"/>
    </source>
</evidence>
<evidence type="ECO:0000256" key="7">
    <source>
        <dbReference type="ARBA" id="ARBA00023187"/>
    </source>
</evidence>
<comment type="similarity">
    <text evidence="3">Belongs to the snRNP SmB/SmN family.</text>
</comment>
<feature type="compositionally biased region" description="Polar residues" evidence="11">
    <location>
        <begin position="1229"/>
        <end position="1238"/>
    </location>
</feature>
<dbReference type="InterPro" id="IPR047575">
    <property type="entry name" value="Sm"/>
</dbReference>
<feature type="compositionally biased region" description="Basic residues" evidence="11">
    <location>
        <begin position="223"/>
        <end position="232"/>
    </location>
</feature>
<keyword evidence="8" id="KW-0539">Nucleus</keyword>
<feature type="region of interest" description="Disordered" evidence="11">
    <location>
        <begin position="432"/>
        <end position="482"/>
    </location>
</feature>
<feature type="region of interest" description="Disordered" evidence="11">
    <location>
        <begin position="223"/>
        <end position="246"/>
    </location>
</feature>
<comment type="subcellular location">
    <subcellularLocation>
        <location evidence="2">Cytoplasm</location>
    </subcellularLocation>
    <subcellularLocation>
        <location evidence="1">Nucleus</location>
    </subcellularLocation>
</comment>